<dbReference type="AlphaFoldDB" id="A0A0K9Q2H7"/>
<evidence type="ECO:0000256" key="3">
    <source>
        <dbReference type="SAM" id="Coils"/>
    </source>
</evidence>
<dbReference type="SUPFAM" id="SSF58038">
    <property type="entry name" value="SNARE fusion complex"/>
    <property type="match status" value="1"/>
</dbReference>
<dbReference type="InterPro" id="IPR015943">
    <property type="entry name" value="WD40/YVTN_repeat-like_dom_sf"/>
</dbReference>
<dbReference type="Gene3D" id="2.130.10.10">
    <property type="entry name" value="YVTN repeat-like/Quinoprotein amine dehydrogenase"/>
    <property type="match status" value="3"/>
</dbReference>
<dbReference type="Proteomes" id="UP000036987">
    <property type="component" value="Unassembled WGS sequence"/>
</dbReference>
<dbReference type="STRING" id="29655.A0A0K9Q2H7"/>
<feature type="compositionally biased region" description="Basic and acidic residues" evidence="4">
    <location>
        <begin position="988"/>
        <end position="999"/>
    </location>
</feature>
<comment type="caution">
    <text evidence="5">The sequence shown here is derived from an EMBL/GenBank/DDBJ whole genome shotgun (WGS) entry which is preliminary data.</text>
</comment>
<dbReference type="GO" id="GO:0005096">
    <property type="term" value="F:GTPase activator activity"/>
    <property type="evidence" value="ECO:0000318"/>
    <property type="project" value="GO_Central"/>
</dbReference>
<organism evidence="5 6">
    <name type="scientific">Zostera marina</name>
    <name type="common">Eelgrass</name>
    <dbReference type="NCBI Taxonomy" id="29655"/>
    <lineage>
        <taxon>Eukaryota</taxon>
        <taxon>Viridiplantae</taxon>
        <taxon>Streptophyta</taxon>
        <taxon>Embryophyta</taxon>
        <taxon>Tracheophyta</taxon>
        <taxon>Spermatophyta</taxon>
        <taxon>Magnoliopsida</taxon>
        <taxon>Liliopsida</taxon>
        <taxon>Zosteraceae</taxon>
        <taxon>Zostera</taxon>
    </lineage>
</organism>
<evidence type="ECO:0000256" key="2">
    <source>
        <dbReference type="ARBA" id="ARBA00022483"/>
    </source>
</evidence>
<comment type="similarity">
    <text evidence="1">Belongs to the WD repeat L(2)GL family.</text>
</comment>
<keyword evidence="3" id="KW-0175">Coiled coil</keyword>
<protein>
    <submittedName>
        <fullName evidence="5">Syntaxin-binding protein 5-like protein</fullName>
    </submittedName>
</protein>
<gene>
    <name evidence="5" type="ORF">ZOSMA_114G00750</name>
</gene>
<keyword evidence="2" id="KW-0268">Exocytosis</keyword>
<dbReference type="PANTHER" id="PTHR10241:SF25">
    <property type="entry name" value="TOMOSYN, ISOFORM C"/>
    <property type="match status" value="1"/>
</dbReference>
<keyword evidence="6" id="KW-1185">Reference proteome</keyword>
<name>A0A0K9Q2H7_ZOSMR</name>
<dbReference type="CDD" id="cd15873">
    <property type="entry name" value="R-SNARE_STXBP5_6"/>
    <property type="match status" value="1"/>
</dbReference>
<accession>A0A0K9Q2H7</accession>
<dbReference type="SUPFAM" id="SSF50978">
    <property type="entry name" value="WD40 repeat-like"/>
    <property type="match status" value="1"/>
</dbReference>
<feature type="region of interest" description="Disordered" evidence="4">
    <location>
        <begin position="983"/>
        <end position="1007"/>
    </location>
</feature>
<dbReference type="GO" id="GO:0019905">
    <property type="term" value="F:syntaxin binding"/>
    <property type="evidence" value="ECO:0000318"/>
    <property type="project" value="GO_Central"/>
</dbReference>
<dbReference type="InterPro" id="IPR036322">
    <property type="entry name" value="WD40_repeat_dom_sf"/>
</dbReference>
<dbReference type="PANTHER" id="PTHR10241">
    <property type="entry name" value="LETHAL 2 GIANT LARVAE PROTEIN"/>
    <property type="match status" value="1"/>
</dbReference>
<dbReference type="GO" id="GO:0006893">
    <property type="term" value="P:Golgi to plasma membrane transport"/>
    <property type="evidence" value="ECO:0000318"/>
    <property type="project" value="GO_Central"/>
</dbReference>
<dbReference type="GO" id="GO:0005737">
    <property type="term" value="C:cytoplasm"/>
    <property type="evidence" value="ECO:0000318"/>
    <property type="project" value="GO_Central"/>
</dbReference>
<dbReference type="OrthoDB" id="19944at2759"/>
<dbReference type="GO" id="GO:0005886">
    <property type="term" value="C:plasma membrane"/>
    <property type="evidence" value="ECO:0000318"/>
    <property type="project" value="GO_Central"/>
</dbReference>
<dbReference type="GO" id="GO:0006887">
    <property type="term" value="P:exocytosis"/>
    <property type="evidence" value="ECO:0000318"/>
    <property type="project" value="GO_Central"/>
</dbReference>
<dbReference type="EMBL" id="LFYR01000167">
    <property type="protein sequence ID" value="KMZ75478.1"/>
    <property type="molecule type" value="Genomic_DNA"/>
</dbReference>
<evidence type="ECO:0000256" key="1">
    <source>
        <dbReference type="ARBA" id="ARBA00008070"/>
    </source>
</evidence>
<dbReference type="GO" id="GO:0045159">
    <property type="term" value="F:myosin II binding"/>
    <property type="evidence" value="ECO:0000318"/>
    <property type="project" value="GO_Central"/>
</dbReference>
<feature type="coiled-coil region" evidence="3">
    <location>
        <begin position="1031"/>
        <end position="1072"/>
    </location>
</feature>
<reference evidence="6" key="1">
    <citation type="journal article" date="2016" name="Nature">
        <title>The genome of the seagrass Zostera marina reveals angiosperm adaptation to the sea.</title>
        <authorList>
            <person name="Olsen J.L."/>
            <person name="Rouze P."/>
            <person name="Verhelst B."/>
            <person name="Lin Y.-C."/>
            <person name="Bayer T."/>
            <person name="Collen J."/>
            <person name="Dattolo E."/>
            <person name="De Paoli E."/>
            <person name="Dittami S."/>
            <person name="Maumus F."/>
            <person name="Michel G."/>
            <person name="Kersting A."/>
            <person name="Lauritano C."/>
            <person name="Lohaus R."/>
            <person name="Toepel M."/>
            <person name="Tonon T."/>
            <person name="Vanneste K."/>
            <person name="Amirebrahimi M."/>
            <person name="Brakel J."/>
            <person name="Bostroem C."/>
            <person name="Chovatia M."/>
            <person name="Grimwood J."/>
            <person name="Jenkins J.W."/>
            <person name="Jueterbock A."/>
            <person name="Mraz A."/>
            <person name="Stam W.T."/>
            <person name="Tice H."/>
            <person name="Bornberg-Bauer E."/>
            <person name="Green P.J."/>
            <person name="Pearson G.A."/>
            <person name="Procaccini G."/>
            <person name="Duarte C.M."/>
            <person name="Schmutz J."/>
            <person name="Reusch T.B.H."/>
            <person name="Van de Peer Y."/>
        </authorList>
    </citation>
    <scope>NUCLEOTIDE SEQUENCE [LARGE SCALE GENOMIC DNA]</scope>
    <source>
        <strain evidence="6">cv. Finnish</strain>
    </source>
</reference>
<evidence type="ECO:0000313" key="5">
    <source>
        <dbReference type="EMBL" id="KMZ75478.1"/>
    </source>
</evidence>
<dbReference type="SMART" id="SM00320">
    <property type="entry name" value="WD40"/>
    <property type="match status" value="7"/>
</dbReference>
<evidence type="ECO:0000313" key="6">
    <source>
        <dbReference type="Proteomes" id="UP000036987"/>
    </source>
</evidence>
<sequence>MFAKRLLKAIHQPQPRPSANQSSTQGEGSISSDLNLQITLHYGIPLTASILAFDPIQRLLAIGTLDGRIKIIGGASIEGLLFSPKKLPYKYLQFFCNKGLLVGVSNDNDVQIWDLEYRSLIFSLEWESNITSFSIIQGTNLIYVGDDQGSVSVLKYVVEEKIIVRLPYHITLKTLSEAAEIFLPTQLQVVGILPQPFTFGNRLLIAYENGIIVLWDVTEDKVISLKGHSSLHRKGDNATEIEQVDKEICALCWASISGTILAVGYTDGDILLWNLSKNSTKGQQDKQTSQDVVKLQLSSEDRRIPVIILHWSPDIKSDKDCGGSLFVYGGDDIGSEEVLTILSLDWSPGVDSLNRIDRMDLTLNGSFADMVLIPKSGISEISSTDVVFVLTNPGQLHVYEGSKLFNLSQEQVPSFRPKNFPLTVPTIEPCISAAKHYFLPIDENNLKTLLEKASTGKISPQFDLSTGISWPLTGGVPGILSFGKETVFERIYIAGYQDGSVRIWDATSPILTLMYVLDGEVKGVELAGRSSSVLALDFCSTTLTLAVGCESGLVRIYKIHQSPSKESMLHFLNETKHDVDVVPHVDNIHCTAIISLVNSPVQTLHFTHSGSKLAIGYRCGQVKVLDMDTMSLLFNFSDCSAAKSEIISFSSQIIPYTVPNSTKNSSPENSSTKDTKDSAKEIEVLFVLTRDAHVSIVNSITGDIMSSMTLHHPKKESTAISMLVIGTTSTFKTTNQKNSEKLSKDISSDSLLLLCCDNSLSLYSLESVIKGNNDCICEVNLVKPCCWSTVIKLEDNEAYRVILLYRTGTLEMRSLPKLEIIGENSLMSILRWPFKFGMDKTLSSSDNGEISLVYGCEMALLGFSSENNSRIPESLPCLHDKVLAEASEAACSVRLSKHNKKKQDASSTVFDGFIQGLKGGKIEQNENFNEKNSKSSIVQELEKHFSRIPLMFSSSANNPAEKVELDIDDIIIDDLTPVASTSHSAKQLRKDEKNERKQLFEGSTVDSKPRMRTQEEILTQYKFGGDAKAAAAHARDKLVQRQEKLQRMSEKTEELQNRAEDFKSMADELLKTMEKKKFWKF</sequence>
<dbReference type="Gene3D" id="1.20.5.110">
    <property type="match status" value="1"/>
</dbReference>
<proteinExistence type="inferred from homology"/>
<evidence type="ECO:0000256" key="4">
    <source>
        <dbReference type="SAM" id="MobiDB-lite"/>
    </source>
</evidence>
<dbReference type="OMA" id="MCSDDYG"/>
<dbReference type="InterPro" id="IPR001680">
    <property type="entry name" value="WD40_rpt"/>
</dbReference>